<evidence type="ECO:0000313" key="1">
    <source>
        <dbReference type="EMBL" id="EPF17889.1"/>
    </source>
</evidence>
<sequence length="41" mass="4884">MSLLFISRFVNEQAKRLFAVAESEFPNNELPNRWLCARQTR</sequence>
<organism evidence="1 2">
    <name type="scientific">Cedecea davisae DSM 4568</name>
    <dbReference type="NCBI Taxonomy" id="566551"/>
    <lineage>
        <taxon>Bacteria</taxon>
        <taxon>Pseudomonadati</taxon>
        <taxon>Pseudomonadota</taxon>
        <taxon>Gammaproteobacteria</taxon>
        <taxon>Enterobacterales</taxon>
        <taxon>Enterobacteriaceae</taxon>
        <taxon>Cedecea</taxon>
    </lineage>
</organism>
<dbReference type="PATRIC" id="fig|566551.4.peg.1724"/>
<dbReference type="HOGENOM" id="CLU_3267522_0_0_6"/>
<accession>S3JXX5</accession>
<dbReference type="STRING" id="566551.HMPREF0201_01873"/>
<dbReference type="Proteomes" id="UP000014585">
    <property type="component" value="Unassembled WGS sequence"/>
</dbReference>
<dbReference type="AlphaFoldDB" id="S3JXX5"/>
<protein>
    <submittedName>
        <fullName evidence="1">Uncharacterized protein</fullName>
    </submittedName>
</protein>
<gene>
    <name evidence="1" type="ORF">HMPREF0201_01873</name>
</gene>
<name>S3JXX5_9ENTR</name>
<comment type="caution">
    <text evidence="1">The sequence shown here is derived from an EMBL/GenBank/DDBJ whole genome shotgun (WGS) entry which is preliminary data.</text>
</comment>
<reference evidence="1 2" key="1">
    <citation type="submission" date="2013-04" db="EMBL/GenBank/DDBJ databases">
        <authorList>
            <person name="Weinstock G."/>
            <person name="Sodergren E."/>
            <person name="Lobos E.A."/>
            <person name="Fulton L."/>
            <person name="Fulton R."/>
            <person name="Courtney L."/>
            <person name="Fronick C."/>
            <person name="O'Laughlin M."/>
            <person name="Godfrey J."/>
            <person name="Wilson R.M."/>
            <person name="Miner T."/>
            <person name="Farmer C."/>
            <person name="Delehaunty K."/>
            <person name="Cordes M."/>
            <person name="Minx P."/>
            <person name="Tomlinson C."/>
            <person name="Chen J."/>
            <person name="Wollam A."/>
            <person name="Pepin K.H."/>
            <person name="Palsikar V.B."/>
            <person name="Zhang X."/>
            <person name="Suruliraj S."/>
            <person name="Perna N.T."/>
            <person name="Plunkett G."/>
            <person name="Warren W."/>
            <person name="Mitreva M."/>
            <person name="Mardis E.R."/>
            <person name="Wilson R.K."/>
        </authorList>
    </citation>
    <scope>NUCLEOTIDE SEQUENCE [LARGE SCALE GENOMIC DNA]</scope>
    <source>
        <strain evidence="1 2">DSM 4568</strain>
    </source>
</reference>
<evidence type="ECO:0000313" key="2">
    <source>
        <dbReference type="Proteomes" id="UP000014585"/>
    </source>
</evidence>
<proteinExistence type="predicted"/>
<dbReference type="EMBL" id="ATDT01000010">
    <property type="protein sequence ID" value="EPF17889.1"/>
    <property type="molecule type" value="Genomic_DNA"/>
</dbReference>